<dbReference type="Gene3D" id="1.10.510.10">
    <property type="entry name" value="Transferase(Phosphotransferase) domain 1"/>
    <property type="match status" value="1"/>
</dbReference>
<dbReference type="InterPro" id="IPR050235">
    <property type="entry name" value="CK1_Ser-Thr_kinase"/>
</dbReference>
<dbReference type="AlphaFoldDB" id="A0A6C0CNY3"/>
<evidence type="ECO:0000256" key="3">
    <source>
        <dbReference type="ARBA" id="ARBA00022840"/>
    </source>
</evidence>
<reference evidence="5" key="1">
    <citation type="journal article" date="2020" name="Nature">
        <title>Giant virus diversity and host interactions through global metagenomics.</title>
        <authorList>
            <person name="Schulz F."/>
            <person name="Roux S."/>
            <person name="Paez-Espino D."/>
            <person name="Jungbluth S."/>
            <person name="Walsh D.A."/>
            <person name="Denef V.J."/>
            <person name="McMahon K.D."/>
            <person name="Konstantinidis K.T."/>
            <person name="Eloe-Fadrosh E.A."/>
            <person name="Kyrpides N.C."/>
            <person name="Woyke T."/>
        </authorList>
    </citation>
    <scope>NUCLEOTIDE SEQUENCE</scope>
    <source>
        <strain evidence="5">GVMAG-M-3300021425-30</strain>
    </source>
</reference>
<proteinExistence type="predicted"/>
<dbReference type="InterPro" id="IPR017441">
    <property type="entry name" value="Protein_kinase_ATP_BS"/>
</dbReference>
<sequence>MQQIEVEDVPKMSLVVEGKYKITSKLGEGSFGKIFKGLNVNTNEEIAIKIEKSTESSLLKTEAKIYKLLENTIGIPSLRSYGCEGNFNYMVMDLLGKSLEELRVSCGGKLSLKSVLAIGIQMLKRIEMIHNEGIIHRDIKPDNFLIKPETNMIYMIDFGLARRYITKKDLHITLSQGRKLTGTARYASVNVHLGMTPSRRDDLESIAYVLLYLLNGRLPWQSIKTSDKEKRYKAIGEEKLRVVPWTHFETSPGELILFLKYCRGLDFDEDPDYNYLRNLLGNLYKHHGFETDSLYDWS</sequence>
<evidence type="ECO:0000259" key="4">
    <source>
        <dbReference type="PROSITE" id="PS50011"/>
    </source>
</evidence>
<dbReference type="InterPro" id="IPR008271">
    <property type="entry name" value="Ser/Thr_kinase_AS"/>
</dbReference>
<keyword evidence="2" id="KW-0547">Nucleotide-binding</keyword>
<dbReference type="EC" id="2.7.11.1" evidence="1"/>
<accession>A0A6C0CNY3</accession>
<evidence type="ECO:0000313" key="5">
    <source>
        <dbReference type="EMBL" id="QHT06181.1"/>
    </source>
</evidence>
<dbReference type="PROSITE" id="PS50011">
    <property type="entry name" value="PROTEIN_KINASE_DOM"/>
    <property type="match status" value="1"/>
</dbReference>
<evidence type="ECO:0000256" key="2">
    <source>
        <dbReference type="ARBA" id="ARBA00022741"/>
    </source>
</evidence>
<protein>
    <recommendedName>
        <fullName evidence="1">non-specific serine/threonine protein kinase</fullName>
        <ecNumber evidence="1">2.7.11.1</ecNumber>
    </recommendedName>
</protein>
<dbReference type="GO" id="GO:0004674">
    <property type="term" value="F:protein serine/threonine kinase activity"/>
    <property type="evidence" value="ECO:0007669"/>
    <property type="project" value="UniProtKB-EC"/>
</dbReference>
<dbReference type="SMART" id="SM00220">
    <property type="entry name" value="S_TKc"/>
    <property type="match status" value="1"/>
</dbReference>
<dbReference type="Pfam" id="PF00069">
    <property type="entry name" value="Pkinase"/>
    <property type="match status" value="1"/>
</dbReference>
<dbReference type="PANTHER" id="PTHR11909">
    <property type="entry name" value="CASEIN KINASE-RELATED"/>
    <property type="match status" value="1"/>
</dbReference>
<dbReference type="EMBL" id="MN739467">
    <property type="protein sequence ID" value="QHT06181.1"/>
    <property type="molecule type" value="Genomic_DNA"/>
</dbReference>
<keyword evidence="3" id="KW-0067">ATP-binding</keyword>
<name>A0A6C0CNY3_9ZZZZ</name>
<dbReference type="PROSITE" id="PS00107">
    <property type="entry name" value="PROTEIN_KINASE_ATP"/>
    <property type="match status" value="1"/>
</dbReference>
<dbReference type="SUPFAM" id="SSF56112">
    <property type="entry name" value="Protein kinase-like (PK-like)"/>
    <property type="match status" value="1"/>
</dbReference>
<dbReference type="GO" id="GO:0005524">
    <property type="term" value="F:ATP binding"/>
    <property type="evidence" value="ECO:0007669"/>
    <property type="project" value="UniProtKB-KW"/>
</dbReference>
<dbReference type="InterPro" id="IPR011009">
    <property type="entry name" value="Kinase-like_dom_sf"/>
</dbReference>
<dbReference type="PROSITE" id="PS00108">
    <property type="entry name" value="PROTEIN_KINASE_ST"/>
    <property type="match status" value="1"/>
</dbReference>
<organism evidence="5">
    <name type="scientific">viral metagenome</name>
    <dbReference type="NCBI Taxonomy" id="1070528"/>
    <lineage>
        <taxon>unclassified sequences</taxon>
        <taxon>metagenomes</taxon>
        <taxon>organismal metagenomes</taxon>
    </lineage>
</organism>
<dbReference type="CDD" id="cd14016">
    <property type="entry name" value="STKc_CK1"/>
    <property type="match status" value="1"/>
</dbReference>
<feature type="domain" description="Protein kinase" evidence="4">
    <location>
        <begin position="20"/>
        <end position="289"/>
    </location>
</feature>
<dbReference type="InterPro" id="IPR000719">
    <property type="entry name" value="Prot_kinase_dom"/>
</dbReference>
<evidence type="ECO:0000256" key="1">
    <source>
        <dbReference type="ARBA" id="ARBA00012513"/>
    </source>
</evidence>